<keyword evidence="7 16" id="KW-0812">Transmembrane</keyword>
<keyword evidence="10 16" id="KW-0443">Lipid metabolism</keyword>
<evidence type="ECO:0000256" key="10">
    <source>
        <dbReference type="ARBA" id="ARBA00023098"/>
    </source>
</evidence>
<keyword evidence="9 16" id="KW-1133">Transmembrane helix</keyword>
<evidence type="ECO:0000256" key="12">
    <source>
        <dbReference type="ARBA" id="ARBA00023186"/>
    </source>
</evidence>
<keyword evidence="18" id="KW-1185">Reference proteome</keyword>
<comment type="subcellular location">
    <subcellularLocation>
        <location evidence="2">Cell inner membrane</location>
        <topology evidence="2">Single-pass membrane protein</topology>
        <orientation evidence="2">Periplasmic side</orientation>
    </subcellularLocation>
</comment>
<dbReference type="Pfam" id="PF03280">
    <property type="entry name" value="Lipase_chap"/>
    <property type="match status" value="1"/>
</dbReference>
<dbReference type="PROSITE" id="PS51257">
    <property type="entry name" value="PROKAR_LIPOPROTEIN"/>
    <property type="match status" value="1"/>
</dbReference>
<dbReference type="RefSeq" id="WP_004705246.1">
    <property type="nucleotide sequence ID" value="NZ_LFZS01000003.1"/>
</dbReference>
<comment type="similarity">
    <text evidence="3 16">Belongs to the lipase chaperone family.</text>
</comment>
<reference evidence="17 18" key="1">
    <citation type="submission" date="2015-07" db="EMBL/GenBank/DDBJ databases">
        <title>Acinetobacter yuneri, a novel member of Acinetobacter calcoaceticus-Acinetobacter baumannii complex isolated from clinical specimen.</title>
        <authorList>
            <person name="Yu Y."/>
        </authorList>
    </citation>
    <scope>NUCLEOTIDE SEQUENCE [LARGE SCALE GENOMIC DNA]</scope>
    <source>
        <strain evidence="17 18">A362</strain>
    </source>
</reference>
<evidence type="ECO:0000256" key="11">
    <source>
        <dbReference type="ARBA" id="ARBA00023136"/>
    </source>
</evidence>
<organism evidence="17 18">
    <name type="scientific">Acinetobacter genomosp. 33YU</name>
    <dbReference type="NCBI Taxonomy" id="1675530"/>
    <lineage>
        <taxon>Bacteria</taxon>
        <taxon>Pseudomonadati</taxon>
        <taxon>Pseudomonadota</taxon>
        <taxon>Gammaproteobacteria</taxon>
        <taxon>Moraxellales</taxon>
        <taxon>Moraxellaceae</taxon>
        <taxon>Acinetobacter</taxon>
    </lineage>
</organism>
<evidence type="ECO:0000313" key="18">
    <source>
        <dbReference type="Proteomes" id="UP000189376"/>
    </source>
</evidence>
<comment type="function">
    <text evidence="1 16">May be involved in the folding of the extracellular lipase during its passage through the periplasm.</text>
</comment>
<evidence type="ECO:0000256" key="8">
    <source>
        <dbReference type="ARBA" id="ARBA00022963"/>
    </source>
</evidence>
<evidence type="ECO:0000256" key="13">
    <source>
        <dbReference type="ARBA" id="ARBA00030948"/>
    </source>
</evidence>
<evidence type="ECO:0000256" key="1">
    <source>
        <dbReference type="ARBA" id="ARBA00003280"/>
    </source>
</evidence>
<dbReference type="InterPro" id="IPR004961">
    <property type="entry name" value="Lipase_chaperone"/>
</dbReference>
<dbReference type="Proteomes" id="UP000189376">
    <property type="component" value="Unassembled WGS sequence"/>
</dbReference>
<evidence type="ECO:0000256" key="16">
    <source>
        <dbReference type="HAMAP-Rule" id="MF_00790"/>
    </source>
</evidence>
<name>A0A1V2UZW3_9GAMM</name>
<sequence length="344" mass="40289">MQRMQKKILWCVLGFFILSLIACVYWLSPDSKSASPQRNQEEAKSLAATSQTTLNSSLNQNIYSSKSQQDTQVNCQLKVDSNQHLVVNSQTRDCFEYFITQYGEGNLQQVKTHFEKFIQDQYLEPARSQIIDLWNRYLKYREELAHIQTPQSKQQDQSYFQKIFNSIQDIRKRFFSASEIEGLFSTEDVYQNYTLDRMKILEDSSLSEIEKAQKLKERFEQLPVDWQQNLQELSKLDDLHTLTKQIKARNGSAEELRQMRTALVGAEATQRLETLDTQRNAWQQRVTGYLNQRDEVLNSSMSDSAKNQAIQQLRQQQFSSSQEQLRLQTFEKVHDKGGELPFSY</sequence>
<dbReference type="AlphaFoldDB" id="A0A1V2UZW3"/>
<proteinExistence type="inferred from homology"/>
<keyword evidence="6 16" id="KW-0997">Cell inner membrane</keyword>
<dbReference type="HAMAP" id="MF_00790">
    <property type="entry name" value="Lipase_chap"/>
    <property type="match status" value="1"/>
</dbReference>
<accession>A0A1V2UZW3</accession>
<dbReference type="NCBIfam" id="NF002336">
    <property type="entry name" value="PRK01294.1-4"/>
    <property type="match status" value="1"/>
</dbReference>
<keyword evidence="12 16" id="KW-0143">Chaperone</keyword>
<dbReference type="SUPFAM" id="SSF158855">
    <property type="entry name" value="Lipase chaperone-like"/>
    <property type="match status" value="1"/>
</dbReference>
<evidence type="ECO:0000256" key="7">
    <source>
        <dbReference type="ARBA" id="ARBA00022692"/>
    </source>
</evidence>
<evidence type="ECO:0000256" key="15">
    <source>
        <dbReference type="ARBA" id="ARBA00033028"/>
    </source>
</evidence>
<evidence type="ECO:0000256" key="9">
    <source>
        <dbReference type="ARBA" id="ARBA00022989"/>
    </source>
</evidence>
<evidence type="ECO:0000256" key="4">
    <source>
        <dbReference type="ARBA" id="ARBA00019692"/>
    </source>
</evidence>
<evidence type="ECO:0000313" key="17">
    <source>
        <dbReference type="EMBL" id="ONN55521.1"/>
    </source>
</evidence>
<keyword evidence="5 16" id="KW-1003">Cell membrane</keyword>
<evidence type="ECO:0000256" key="14">
    <source>
        <dbReference type="ARBA" id="ARBA00031542"/>
    </source>
</evidence>
<evidence type="ECO:0000256" key="6">
    <source>
        <dbReference type="ARBA" id="ARBA00022519"/>
    </source>
</evidence>
<evidence type="ECO:0000256" key="2">
    <source>
        <dbReference type="ARBA" id="ARBA00004383"/>
    </source>
</evidence>
<feature type="transmembrane region" description="Helical" evidence="16">
    <location>
        <begin position="7"/>
        <end position="27"/>
    </location>
</feature>
<protein>
    <recommendedName>
        <fullName evidence="4 16">Lipase chaperone</fullName>
    </recommendedName>
    <alternativeName>
        <fullName evidence="16">Lipase activator protein</fullName>
    </alternativeName>
    <alternativeName>
        <fullName evidence="15 16">Lipase foldase</fullName>
    </alternativeName>
    <alternativeName>
        <fullName evidence="13 16">Lipase helper protein</fullName>
    </alternativeName>
    <alternativeName>
        <fullName evidence="14 16">Lipase modulator</fullName>
    </alternativeName>
</protein>
<gene>
    <name evidence="16" type="primary">lifO</name>
    <name evidence="17" type="ORF">AC058_06735</name>
</gene>
<dbReference type="GO" id="GO:0005886">
    <property type="term" value="C:plasma membrane"/>
    <property type="evidence" value="ECO:0007669"/>
    <property type="project" value="UniProtKB-SubCell"/>
</dbReference>
<comment type="caution">
    <text evidence="17">The sequence shown here is derived from an EMBL/GenBank/DDBJ whole genome shotgun (WGS) entry which is preliminary data.</text>
</comment>
<evidence type="ECO:0000256" key="5">
    <source>
        <dbReference type="ARBA" id="ARBA00022475"/>
    </source>
</evidence>
<dbReference type="GO" id="GO:0016042">
    <property type="term" value="P:lipid catabolic process"/>
    <property type="evidence" value="ECO:0007669"/>
    <property type="project" value="UniProtKB-UniRule"/>
</dbReference>
<evidence type="ECO:0000256" key="3">
    <source>
        <dbReference type="ARBA" id="ARBA00010358"/>
    </source>
</evidence>
<keyword evidence="11 16" id="KW-0472">Membrane</keyword>
<dbReference type="EMBL" id="LFZS01000003">
    <property type="protein sequence ID" value="ONN55521.1"/>
    <property type="molecule type" value="Genomic_DNA"/>
</dbReference>
<keyword evidence="8 16" id="KW-0442">Lipid degradation</keyword>
<dbReference type="GO" id="GO:0006457">
    <property type="term" value="P:protein folding"/>
    <property type="evidence" value="ECO:0007669"/>
    <property type="project" value="UniProtKB-UniRule"/>
</dbReference>
<dbReference type="GO" id="GO:0051082">
    <property type="term" value="F:unfolded protein binding"/>
    <property type="evidence" value="ECO:0007669"/>
    <property type="project" value="UniProtKB-UniRule"/>
</dbReference>